<feature type="signal peptide" evidence="1">
    <location>
        <begin position="1"/>
        <end position="23"/>
    </location>
</feature>
<feature type="chain" id="PRO_5043121213" evidence="1">
    <location>
        <begin position="24"/>
        <end position="66"/>
    </location>
</feature>
<dbReference type="AlphaFoldDB" id="A0A0M3JYF0"/>
<evidence type="ECO:0000313" key="2">
    <source>
        <dbReference type="EMBL" id="VDK48393.1"/>
    </source>
</evidence>
<sequence length="66" mass="7245">MLQPAGWPLLGLIVISFALAAFGQTIIGSDDVSADLSTNLQVQSLLRQLRRVKRAPPRKPDYGVRE</sequence>
<organism evidence="4">
    <name type="scientific">Anisakis simplex</name>
    <name type="common">Herring worm</name>
    <dbReference type="NCBI Taxonomy" id="6269"/>
    <lineage>
        <taxon>Eukaryota</taxon>
        <taxon>Metazoa</taxon>
        <taxon>Ecdysozoa</taxon>
        <taxon>Nematoda</taxon>
        <taxon>Chromadorea</taxon>
        <taxon>Rhabditida</taxon>
        <taxon>Spirurina</taxon>
        <taxon>Ascaridomorpha</taxon>
        <taxon>Ascaridoidea</taxon>
        <taxon>Anisakidae</taxon>
        <taxon>Anisakis</taxon>
        <taxon>Anisakis simplex complex</taxon>
    </lineage>
</organism>
<accession>A0A0M3JYF0</accession>
<reference evidence="4" key="1">
    <citation type="submission" date="2017-02" db="UniProtKB">
        <authorList>
            <consortium name="WormBaseParasite"/>
        </authorList>
    </citation>
    <scope>IDENTIFICATION</scope>
</reference>
<name>A0A0M3JYF0_ANISI</name>
<evidence type="ECO:0000313" key="4">
    <source>
        <dbReference type="WBParaSite" id="ASIM_0001346701-mRNA-1"/>
    </source>
</evidence>
<evidence type="ECO:0000313" key="3">
    <source>
        <dbReference type="Proteomes" id="UP000267096"/>
    </source>
</evidence>
<dbReference type="Proteomes" id="UP000267096">
    <property type="component" value="Unassembled WGS sequence"/>
</dbReference>
<protein>
    <submittedName>
        <fullName evidence="4">Conotoxin</fullName>
    </submittedName>
</protein>
<reference evidence="2 3" key="2">
    <citation type="submission" date="2018-11" db="EMBL/GenBank/DDBJ databases">
        <authorList>
            <consortium name="Pathogen Informatics"/>
        </authorList>
    </citation>
    <scope>NUCLEOTIDE SEQUENCE [LARGE SCALE GENOMIC DNA]</scope>
</reference>
<keyword evidence="1" id="KW-0732">Signal</keyword>
<dbReference type="WBParaSite" id="ASIM_0001346701-mRNA-1">
    <property type="protein sequence ID" value="ASIM_0001346701-mRNA-1"/>
    <property type="gene ID" value="ASIM_0001346701"/>
</dbReference>
<dbReference type="EMBL" id="UYRR01031272">
    <property type="protein sequence ID" value="VDK48393.1"/>
    <property type="molecule type" value="Genomic_DNA"/>
</dbReference>
<evidence type="ECO:0000256" key="1">
    <source>
        <dbReference type="SAM" id="SignalP"/>
    </source>
</evidence>
<keyword evidence="3" id="KW-1185">Reference proteome</keyword>
<proteinExistence type="predicted"/>
<gene>
    <name evidence="2" type="ORF">ASIM_LOCUS12895</name>
</gene>